<dbReference type="AlphaFoldDB" id="A0A2M7AQE5"/>
<organism evidence="9 10">
    <name type="scientific">Candidatus Woesebacteria bacterium CG06_land_8_20_14_3_00_39_27</name>
    <dbReference type="NCBI Taxonomy" id="1975057"/>
    <lineage>
        <taxon>Bacteria</taxon>
        <taxon>Candidatus Woeseibacteriota</taxon>
    </lineage>
</organism>
<dbReference type="InterPro" id="IPR011035">
    <property type="entry name" value="Ribosomal_bL25/Gln-tRNA_synth"/>
</dbReference>
<dbReference type="GO" id="GO:0008097">
    <property type="term" value="F:5S rRNA binding"/>
    <property type="evidence" value="ECO:0007669"/>
    <property type="project" value="InterPro"/>
</dbReference>
<comment type="function">
    <text evidence="5">This is one of the proteins that binds to the 5S RNA in the ribosome where it forms part of the central protuberance.</text>
</comment>
<evidence type="ECO:0000259" key="8">
    <source>
        <dbReference type="Pfam" id="PF14693"/>
    </source>
</evidence>
<dbReference type="InterPro" id="IPR020930">
    <property type="entry name" value="Ribosomal_uL5_bac-type"/>
</dbReference>
<reference evidence="10" key="1">
    <citation type="submission" date="2017-09" db="EMBL/GenBank/DDBJ databases">
        <title>Depth-based differentiation of microbial function through sediment-hosted aquifers and enrichment of novel symbionts in the deep terrestrial subsurface.</title>
        <authorList>
            <person name="Probst A.J."/>
            <person name="Ladd B."/>
            <person name="Jarett J.K."/>
            <person name="Geller-Mcgrath D.E."/>
            <person name="Sieber C.M.K."/>
            <person name="Emerson J.B."/>
            <person name="Anantharaman K."/>
            <person name="Thomas B.C."/>
            <person name="Malmstrom R."/>
            <person name="Stieglmeier M."/>
            <person name="Klingl A."/>
            <person name="Woyke T."/>
            <person name="Ryan C.M."/>
            <person name="Banfield J.F."/>
        </authorList>
    </citation>
    <scope>NUCLEOTIDE SEQUENCE [LARGE SCALE GENOMIC DNA]</scope>
</reference>
<dbReference type="NCBIfam" id="TIGR00731">
    <property type="entry name" value="bL25_bact_ctc"/>
    <property type="match status" value="1"/>
</dbReference>
<evidence type="ECO:0000313" key="10">
    <source>
        <dbReference type="Proteomes" id="UP000230972"/>
    </source>
</evidence>
<feature type="region of interest" description="Disordered" evidence="6">
    <location>
        <begin position="179"/>
        <end position="223"/>
    </location>
</feature>
<dbReference type="InterPro" id="IPR037121">
    <property type="entry name" value="Ribosomal_bL25_C"/>
</dbReference>
<keyword evidence="1 5" id="KW-0699">rRNA-binding</keyword>
<dbReference type="GO" id="GO:0006412">
    <property type="term" value="P:translation"/>
    <property type="evidence" value="ECO:0007669"/>
    <property type="project" value="UniProtKB-UniRule"/>
</dbReference>
<dbReference type="PANTHER" id="PTHR33284">
    <property type="entry name" value="RIBOSOMAL PROTEIN L25/GLN-TRNA SYNTHETASE, ANTI-CODON-BINDING DOMAIN-CONTAINING PROTEIN"/>
    <property type="match status" value="1"/>
</dbReference>
<gene>
    <name evidence="5" type="primary">rplY</name>
    <name evidence="5" type="synonym">ctc</name>
    <name evidence="9" type="ORF">COS80_00910</name>
</gene>
<evidence type="ECO:0000313" key="9">
    <source>
        <dbReference type="EMBL" id="PIU71857.1"/>
    </source>
</evidence>
<dbReference type="Pfam" id="PF01386">
    <property type="entry name" value="Ribosomal_L25p"/>
    <property type="match status" value="1"/>
</dbReference>
<dbReference type="Pfam" id="PF14693">
    <property type="entry name" value="Ribosomal_TL5_C"/>
    <property type="match status" value="1"/>
</dbReference>
<dbReference type="Gene3D" id="2.40.240.10">
    <property type="entry name" value="Ribosomal Protein L25, Chain P"/>
    <property type="match status" value="1"/>
</dbReference>
<dbReference type="PANTHER" id="PTHR33284:SF1">
    <property type="entry name" value="RIBOSOMAL PROTEIN L25_GLN-TRNA SYNTHETASE, ANTI-CODON-BINDING DOMAIN-CONTAINING PROTEIN"/>
    <property type="match status" value="1"/>
</dbReference>
<accession>A0A2M7AQE5</accession>
<dbReference type="Proteomes" id="UP000230972">
    <property type="component" value="Unassembled WGS sequence"/>
</dbReference>
<keyword evidence="4 5" id="KW-0687">Ribonucleoprotein</keyword>
<proteinExistence type="inferred from homology"/>
<protein>
    <recommendedName>
        <fullName evidence="5">Large ribosomal subunit protein bL25</fullName>
    </recommendedName>
    <alternativeName>
        <fullName evidence="5">General stress protein CTC</fullName>
    </alternativeName>
</protein>
<dbReference type="InterPro" id="IPR001021">
    <property type="entry name" value="Ribosomal_bL25_long"/>
</dbReference>
<feature type="compositionally biased region" description="Low complexity" evidence="6">
    <location>
        <begin position="193"/>
        <end position="212"/>
    </location>
</feature>
<evidence type="ECO:0000259" key="7">
    <source>
        <dbReference type="Pfam" id="PF01386"/>
    </source>
</evidence>
<feature type="domain" description="Large ribosomal subunit protein bL25 beta" evidence="8">
    <location>
        <begin position="95"/>
        <end position="181"/>
    </location>
</feature>
<dbReference type="HAMAP" id="MF_01334">
    <property type="entry name" value="Ribosomal_bL25_CTC"/>
    <property type="match status" value="1"/>
</dbReference>
<dbReference type="InterPro" id="IPR020056">
    <property type="entry name" value="Rbsml_bL25/Gln-tRNA_synth_N"/>
</dbReference>
<feature type="domain" description="Large ribosomal subunit protein bL25 L25" evidence="7">
    <location>
        <begin position="6"/>
        <end position="87"/>
    </location>
</feature>
<dbReference type="EMBL" id="PEWC01000020">
    <property type="protein sequence ID" value="PIU71857.1"/>
    <property type="molecule type" value="Genomic_DNA"/>
</dbReference>
<name>A0A2M7AQE5_9BACT</name>
<evidence type="ECO:0000256" key="5">
    <source>
        <dbReference type="HAMAP-Rule" id="MF_01334"/>
    </source>
</evidence>
<comment type="caution">
    <text evidence="9">The sequence shown here is derived from an EMBL/GenBank/DDBJ whole genome shotgun (WGS) entry which is preliminary data.</text>
</comment>
<dbReference type="InterPro" id="IPR020057">
    <property type="entry name" value="Ribosomal_bL25_b-dom"/>
</dbReference>
<evidence type="ECO:0000256" key="4">
    <source>
        <dbReference type="ARBA" id="ARBA00023274"/>
    </source>
</evidence>
<comment type="subunit">
    <text evidence="5">Part of the 50S ribosomal subunit; part of the 5S rRNA/L5/L18/L25 subcomplex. Contacts the 5S rRNA. Binds to the 5S rRNA independently of L5 and L18.</text>
</comment>
<comment type="similarity">
    <text evidence="5">Belongs to the bacterial ribosomal protein bL25 family. CTC subfamily.</text>
</comment>
<dbReference type="InterPro" id="IPR029751">
    <property type="entry name" value="Ribosomal_L25_dom"/>
</dbReference>
<evidence type="ECO:0000256" key="1">
    <source>
        <dbReference type="ARBA" id="ARBA00022730"/>
    </source>
</evidence>
<keyword evidence="3 5" id="KW-0689">Ribosomal protein</keyword>
<dbReference type="CDD" id="cd00495">
    <property type="entry name" value="Ribosomal_L25_TL5_CTC"/>
    <property type="match status" value="1"/>
</dbReference>
<sequence length="223" mass="24992">MEKITLKAKVRKEVGRKVKLLRKMGILPANIYGKKIKSEPIQISLKEFLDVYKKVGDTGLFYINERPVLVANIQKDHVSDALLHIDFHQVDLKEKVEARVPVELIGESPAEKQSIGTVVQYLDEIEVEALPADLPDKFKIDISKLSEVDQAIHVKDLPFDKSKIEVKTDLEEILVKVEPPQKEEVVAPPPVEVPTEGEAPVVEGEVPVAEEGQPTEEEVKPKE</sequence>
<evidence type="ECO:0000256" key="3">
    <source>
        <dbReference type="ARBA" id="ARBA00022980"/>
    </source>
</evidence>
<evidence type="ECO:0000256" key="6">
    <source>
        <dbReference type="SAM" id="MobiDB-lite"/>
    </source>
</evidence>
<dbReference type="GO" id="GO:0003735">
    <property type="term" value="F:structural constituent of ribosome"/>
    <property type="evidence" value="ECO:0007669"/>
    <property type="project" value="InterPro"/>
</dbReference>
<keyword evidence="2 5" id="KW-0694">RNA-binding</keyword>
<evidence type="ECO:0000256" key="2">
    <source>
        <dbReference type="ARBA" id="ARBA00022884"/>
    </source>
</evidence>
<dbReference type="GO" id="GO:0022625">
    <property type="term" value="C:cytosolic large ribosomal subunit"/>
    <property type="evidence" value="ECO:0007669"/>
    <property type="project" value="TreeGrafter"/>
</dbReference>
<dbReference type="SUPFAM" id="SSF50715">
    <property type="entry name" value="Ribosomal protein L25-like"/>
    <property type="match status" value="1"/>
</dbReference>
<dbReference type="Gene3D" id="2.170.120.20">
    <property type="entry name" value="Ribosomal protein L25, beta domain"/>
    <property type="match status" value="1"/>
</dbReference>